<evidence type="ECO:0000256" key="6">
    <source>
        <dbReference type="ARBA" id="ARBA00023163"/>
    </source>
</evidence>
<proteinExistence type="inferred from homology"/>
<evidence type="ECO:0000256" key="1">
    <source>
        <dbReference type="ARBA" id="ARBA00022490"/>
    </source>
</evidence>
<dbReference type="Proteomes" id="UP000324781">
    <property type="component" value="Unassembled WGS sequence"/>
</dbReference>
<dbReference type="InterPro" id="IPR058236">
    <property type="entry name" value="Rex_actinobacterial-type"/>
</dbReference>
<evidence type="ECO:0000256" key="3">
    <source>
        <dbReference type="ARBA" id="ARBA00023015"/>
    </source>
</evidence>
<dbReference type="InterPro" id="IPR022876">
    <property type="entry name" value="Tscrpt_rep_Rex"/>
</dbReference>
<protein>
    <recommendedName>
        <fullName evidence="7">Redox-sensing transcriptional repressor Rex</fullName>
    </recommendedName>
</protein>
<reference evidence="9 10" key="1">
    <citation type="submission" date="2016-11" db="EMBL/GenBank/DDBJ databases">
        <authorList>
            <person name="Varghese N."/>
            <person name="Submissions S."/>
        </authorList>
    </citation>
    <scope>NUCLEOTIDE SEQUENCE [LARGE SCALE GENOMIC DNA]</scope>
    <source>
        <strain evidence="9 10">DSM 19027</strain>
    </source>
</reference>
<dbReference type="PANTHER" id="PTHR35786:SF1">
    <property type="entry name" value="REDOX-SENSING TRANSCRIPTIONAL REPRESSOR REX 1"/>
    <property type="match status" value="1"/>
</dbReference>
<dbReference type="GO" id="GO:0005737">
    <property type="term" value="C:cytoplasm"/>
    <property type="evidence" value="ECO:0007669"/>
    <property type="project" value="UniProtKB-SubCell"/>
</dbReference>
<keyword evidence="1 7" id="KW-0963">Cytoplasm</keyword>
<dbReference type="NCBIfam" id="NF003994">
    <property type="entry name" value="PRK05472.2-3"/>
    <property type="match status" value="1"/>
</dbReference>
<evidence type="ECO:0000259" key="8">
    <source>
        <dbReference type="SMART" id="SM00881"/>
    </source>
</evidence>
<dbReference type="InterPro" id="IPR036390">
    <property type="entry name" value="WH_DNA-bd_sf"/>
</dbReference>
<dbReference type="GO" id="GO:0045892">
    <property type="term" value="P:negative regulation of DNA-templated transcription"/>
    <property type="evidence" value="ECO:0007669"/>
    <property type="project" value="InterPro"/>
</dbReference>
<feature type="domain" description="CoA-binding" evidence="8">
    <location>
        <begin position="80"/>
        <end position="181"/>
    </location>
</feature>
<dbReference type="NCBIfam" id="NF003995">
    <property type="entry name" value="PRK05472.2-4"/>
    <property type="match status" value="1"/>
</dbReference>
<accession>A0A1M6C1X6</accession>
<evidence type="ECO:0000313" key="9">
    <source>
        <dbReference type="EMBL" id="SHI55027.1"/>
    </source>
</evidence>
<dbReference type="InterPro" id="IPR036291">
    <property type="entry name" value="NAD(P)-bd_dom_sf"/>
</dbReference>
<evidence type="ECO:0000313" key="10">
    <source>
        <dbReference type="Proteomes" id="UP000324781"/>
    </source>
</evidence>
<dbReference type="NCBIfam" id="NF003993">
    <property type="entry name" value="PRK05472.2-2"/>
    <property type="match status" value="1"/>
</dbReference>
<keyword evidence="10" id="KW-1185">Reference proteome</keyword>
<comment type="similarity">
    <text evidence="7">Belongs to the transcriptional regulatory Rex family.</text>
</comment>
<dbReference type="GO" id="GO:0051775">
    <property type="term" value="P:response to redox state"/>
    <property type="evidence" value="ECO:0007669"/>
    <property type="project" value="InterPro"/>
</dbReference>
<dbReference type="NCBIfam" id="NF003989">
    <property type="entry name" value="PRK05472.1-3"/>
    <property type="match status" value="1"/>
</dbReference>
<dbReference type="OrthoDB" id="9784760at2"/>
<evidence type="ECO:0000256" key="4">
    <source>
        <dbReference type="ARBA" id="ARBA00023027"/>
    </source>
</evidence>
<comment type="subcellular location">
    <subcellularLocation>
        <location evidence="7">Cytoplasm</location>
    </subcellularLocation>
</comment>
<organism evidence="9 10">
    <name type="scientific">Thermoclostridium caenicola</name>
    <dbReference type="NCBI Taxonomy" id="659425"/>
    <lineage>
        <taxon>Bacteria</taxon>
        <taxon>Bacillati</taxon>
        <taxon>Bacillota</taxon>
        <taxon>Clostridia</taxon>
        <taxon>Eubacteriales</taxon>
        <taxon>Oscillospiraceae</taxon>
        <taxon>Thermoclostridium</taxon>
    </lineage>
</organism>
<dbReference type="AlphaFoldDB" id="A0A1M6C1X6"/>
<feature type="binding site" evidence="7">
    <location>
        <begin position="91"/>
        <end position="96"/>
    </location>
    <ligand>
        <name>NAD(+)</name>
        <dbReference type="ChEBI" id="CHEBI:57540"/>
    </ligand>
</feature>
<dbReference type="EMBL" id="FQZP01000004">
    <property type="protein sequence ID" value="SHI55027.1"/>
    <property type="molecule type" value="Genomic_DNA"/>
</dbReference>
<dbReference type="GO" id="GO:0003700">
    <property type="term" value="F:DNA-binding transcription factor activity"/>
    <property type="evidence" value="ECO:0007669"/>
    <property type="project" value="UniProtKB-UniRule"/>
</dbReference>
<dbReference type="SUPFAM" id="SSF51735">
    <property type="entry name" value="NAD(P)-binding Rossmann-fold domains"/>
    <property type="match status" value="1"/>
</dbReference>
<keyword evidence="5 7" id="KW-0238">DNA-binding</keyword>
<dbReference type="SMART" id="SM00881">
    <property type="entry name" value="CoA_binding"/>
    <property type="match status" value="1"/>
</dbReference>
<dbReference type="InterPro" id="IPR003781">
    <property type="entry name" value="CoA-bd"/>
</dbReference>
<comment type="function">
    <text evidence="7">Modulates transcription in response to changes in cellular NADH/NAD(+) redox state.</text>
</comment>
<sequence length="211" mass="23946">MPEEKKISMAVIRRLPRYFRYLHDLLKLDIKRISSRELSERMCITASQIRQDLNCFGGFGQQGYGYNVESLYNEISRILGVDKRFTCIIVGAGNMGTALANYENFKKRGFDIVAIFDVDPAKIGGKINGIDIYSMDTLEDFVKQHKVDIAMLTVPNRTITEVAEKVTSVGIKGIWNFSPHELRLGEDVVVENVHLSDSLMVLGYRLRSKGY</sequence>
<dbReference type="HAMAP" id="MF_01131">
    <property type="entry name" value="Rex"/>
    <property type="match status" value="1"/>
</dbReference>
<keyword evidence="4 7" id="KW-0520">NAD</keyword>
<name>A0A1M6C1X6_9FIRM</name>
<dbReference type="PANTHER" id="PTHR35786">
    <property type="entry name" value="REDOX-SENSING TRANSCRIPTIONAL REPRESSOR REX"/>
    <property type="match status" value="1"/>
</dbReference>
<dbReference type="SUPFAM" id="SSF46785">
    <property type="entry name" value="Winged helix' DNA-binding domain"/>
    <property type="match status" value="1"/>
</dbReference>
<dbReference type="GO" id="GO:0003677">
    <property type="term" value="F:DNA binding"/>
    <property type="evidence" value="ECO:0007669"/>
    <property type="project" value="UniProtKB-UniRule"/>
</dbReference>
<comment type="subunit">
    <text evidence="7">Homodimer.</text>
</comment>
<dbReference type="InterPro" id="IPR009718">
    <property type="entry name" value="Rex_DNA-bd_C_dom"/>
</dbReference>
<dbReference type="Gene3D" id="1.10.10.10">
    <property type="entry name" value="Winged helix-like DNA-binding domain superfamily/Winged helix DNA-binding domain"/>
    <property type="match status" value="1"/>
</dbReference>
<evidence type="ECO:0000256" key="2">
    <source>
        <dbReference type="ARBA" id="ARBA00022491"/>
    </source>
</evidence>
<evidence type="ECO:0000256" key="5">
    <source>
        <dbReference type="ARBA" id="ARBA00023125"/>
    </source>
</evidence>
<dbReference type="Pfam" id="PF06971">
    <property type="entry name" value="Put_DNA-bind_N"/>
    <property type="match status" value="1"/>
</dbReference>
<dbReference type="InterPro" id="IPR036388">
    <property type="entry name" value="WH-like_DNA-bd_sf"/>
</dbReference>
<dbReference type="NCBIfam" id="NF003990">
    <property type="entry name" value="PRK05472.1-4"/>
    <property type="match status" value="1"/>
</dbReference>
<keyword evidence="2 7" id="KW-0678">Repressor</keyword>
<dbReference type="RefSeq" id="WP_149677695.1">
    <property type="nucleotide sequence ID" value="NZ_DAONMB010000038.1"/>
</dbReference>
<dbReference type="Gene3D" id="3.40.50.720">
    <property type="entry name" value="NAD(P)-binding Rossmann-like Domain"/>
    <property type="match status" value="1"/>
</dbReference>
<dbReference type="NCBIfam" id="NF003996">
    <property type="entry name" value="PRK05472.2-5"/>
    <property type="match status" value="1"/>
</dbReference>
<gene>
    <name evidence="7" type="primary">rex</name>
    <name evidence="9" type="ORF">SAMN05444373_100420</name>
</gene>
<evidence type="ECO:0000256" key="7">
    <source>
        <dbReference type="HAMAP-Rule" id="MF_01131"/>
    </source>
</evidence>
<keyword evidence="3 7" id="KW-0805">Transcription regulation</keyword>
<feature type="DNA-binding region" description="H-T-H motif" evidence="7">
    <location>
        <begin position="17"/>
        <end position="56"/>
    </location>
</feature>
<dbReference type="Pfam" id="PF02629">
    <property type="entry name" value="CoA_binding"/>
    <property type="match status" value="1"/>
</dbReference>
<keyword evidence="6 7" id="KW-0804">Transcription</keyword>